<organism evidence="22 23">
    <name type="scientific">Thermanaerovibrio velox DSM 12556</name>
    <dbReference type="NCBI Taxonomy" id="926567"/>
    <lineage>
        <taxon>Bacteria</taxon>
        <taxon>Thermotogati</taxon>
        <taxon>Synergistota</taxon>
        <taxon>Synergistia</taxon>
        <taxon>Synergistales</taxon>
        <taxon>Synergistaceae</taxon>
        <taxon>Thermanaerovibrio</taxon>
    </lineage>
</organism>
<dbReference type="InterPro" id="IPR015875">
    <property type="entry name" value="IMP_DH/GMP_Rdtase_CS"/>
</dbReference>
<sequence length="491" mass="52476">MSLGDRFVPYEGFTFDDVLLEPAYSEVLPSQVDLRSNLTPMIGLNLPIASAAMDTVTESRLAIAMAREGGIGIVHRNMPIERQAAEIDKVKRSESGVIVDPFYLYPQDKIQDAVDLMSHYHISGVPIVDDRLRLVGIITNRDLRFVTDYGQPISEVMTKEGLVTAPIGTTLDDAKDILMRHKIEKLPIVDGEGKLKGLITIKDIQKAKEFPNAAKDEHGRLRVGAAIGVGTDSLVRAEALVRAGVDVIVVDTAHGHSVAVLNTVRELRKRYPKLQIIGGNIATGDAAKALIEAGADAVKVGIGPGSICTTRVVAGIGVPQVAAIMNVAKVAHSMGGTVIADGGIRYSGDIVKAIAAGADVVMIGSLLAGTEESPGEVVISRGRSFKSYRGMGSLGAMKEGCSKDRYFQEGTVEDKLVPEGIEGLVPYKGSLASVVYQMAGGIRAGMGYVGARDIRELQTKSRFIKITAASVKENHPHDVTITKEAPNYWVE</sequence>
<evidence type="ECO:0000256" key="17">
    <source>
        <dbReference type="PIRSR" id="PIRSR000130-4"/>
    </source>
</evidence>
<evidence type="ECO:0000256" key="12">
    <source>
        <dbReference type="ARBA" id="ARBA00048028"/>
    </source>
</evidence>
<feature type="binding site" evidence="13 16">
    <location>
        <begin position="301"/>
        <end position="303"/>
    </location>
    <ligand>
        <name>NAD(+)</name>
        <dbReference type="ChEBI" id="CHEBI:57540"/>
    </ligand>
</feature>
<comment type="cofactor">
    <cofactor evidence="1 13">
        <name>K(+)</name>
        <dbReference type="ChEBI" id="CHEBI:29103"/>
    </cofactor>
</comment>
<dbReference type="PANTHER" id="PTHR11911:SF111">
    <property type="entry name" value="INOSINE-5'-MONOPHOSPHATE DEHYDROGENASE"/>
    <property type="match status" value="1"/>
</dbReference>
<evidence type="ECO:0000256" key="8">
    <source>
        <dbReference type="ARBA" id="ARBA00022958"/>
    </source>
</evidence>
<feature type="domain" description="CBS" evidence="21">
    <location>
        <begin position="157"/>
        <end position="217"/>
    </location>
</feature>
<feature type="binding site" evidence="13 15">
    <location>
        <begin position="364"/>
        <end position="365"/>
    </location>
    <ligand>
        <name>IMP</name>
        <dbReference type="ChEBI" id="CHEBI:58053"/>
    </ligand>
</feature>
<feature type="binding site" description="in other chain" evidence="13 17">
    <location>
        <position position="303"/>
    </location>
    <ligand>
        <name>K(+)</name>
        <dbReference type="ChEBI" id="CHEBI:29103"/>
        <note>ligand shared between two tetrameric partners</note>
    </ligand>
</feature>
<keyword evidence="11 18" id="KW-0129">CBS domain</keyword>
<feature type="binding site" description="in other chain" evidence="13 17">
    <location>
        <position position="308"/>
    </location>
    <ligand>
        <name>K(+)</name>
        <dbReference type="ChEBI" id="CHEBI:29103"/>
        <note>ligand shared between two tetrameric partners</note>
    </ligand>
</feature>
<dbReference type="GO" id="GO:0006177">
    <property type="term" value="P:GMP biosynthetic process"/>
    <property type="evidence" value="ECO:0007669"/>
    <property type="project" value="UniProtKB-UniRule"/>
</dbReference>
<evidence type="ECO:0000256" key="16">
    <source>
        <dbReference type="PIRSR" id="PIRSR000130-3"/>
    </source>
</evidence>
<feature type="binding site" evidence="13 15">
    <location>
        <begin position="341"/>
        <end position="343"/>
    </location>
    <ligand>
        <name>IMP</name>
        <dbReference type="ChEBI" id="CHEBI:58053"/>
    </ligand>
</feature>
<feature type="binding site" evidence="13 15">
    <location>
        <position position="419"/>
    </location>
    <ligand>
        <name>IMP</name>
        <dbReference type="ChEBI" id="CHEBI:58053"/>
    </ligand>
</feature>
<dbReference type="SMART" id="SM01240">
    <property type="entry name" value="IMPDH"/>
    <property type="match status" value="1"/>
</dbReference>
<dbReference type="SUPFAM" id="SSF54631">
    <property type="entry name" value="CBS-domain pair"/>
    <property type="match status" value="1"/>
</dbReference>
<comment type="activity regulation">
    <text evidence="13">Mycophenolic acid (MPA) is a non-competitive inhibitor that prevents formation of the closed enzyme conformation by binding to the same site as the amobile flap. In contrast, mizoribine monophosphate (MZP) is a competitive inhibitor that induces the closed conformation. MPA is a potent inhibitor of mammalian IMPDHs but a poor inhibitor of the bacterial enzymes. MZP is a more potent inhibitor of bacterial IMPDH.</text>
</comment>
<proteinExistence type="inferred from homology"/>
<feature type="binding site" evidence="16">
    <location>
        <begin position="251"/>
        <end position="253"/>
    </location>
    <ligand>
        <name>NAD(+)</name>
        <dbReference type="ChEBI" id="CHEBI:57540"/>
    </ligand>
</feature>
<keyword evidence="23" id="KW-1185">Reference proteome</keyword>
<keyword evidence="9 13" id="KW-0560">Oxidoreductase</keyword>
<dbReference type="Gene3D" id="3.20.20.70">
    <property type="entry name" value="Aldolase class I"/>
    <property type="match status" value="1"/>
</dbReference>
<dbReference type="NCBIfam" id="TIGR01302">
    <property type="entry name" value="IMP_dehydrog"/>
    <property type="match status" value="1"/>
</dbReference>
<dbReference type="InterPro" id="IPR000644">
    <property type="entry name" value="CBS_dom"/>
</dbReference>
<evidence type="ECO:0000256" key="11">
    <source>
        <dbReference type="ARBA" id="ARBA00023122"/>
    </source>
</evidence>
<evidence type="ECO:0000256" key="10">
    <source>
        <dbReference type="ARBA" id="ARBA00023027"/>
    </source>
</evidence>
<dbReference type="FunFam" id="3.20.20.70:FF:000003">
    <property type="entry name" value="GMP reductase"/>
    <property type="match status" value="1"/>
</dbReference>
<dbReference type="InterPro" id="IPR046342">
    <property type="entry name" value="CBS_dom_sf"/>
</dbReference>
<dbReference type="PROSITE" id="PS51371">
    <property type="entry name" value="CBS"/>
    <property type="match status" value="2"/>
</dbReference>
<dbReference type="CDD" id="cd00381">
    <property type="entry name" value="IMPDH"/>
    <property type="match status" value="1"/>
</dbReference>
<protein>
    <recommendedName>
        <fullName evidence="13 20">Inosine-5'-monophosphate dehydrogenase</fullName>
        <shortName evidence="13">IMP dehydrogenase</shortName>
        <shortName evidence="13">IMPD</shortName>
        <shortName evidence="13">IMPDH</shortName>
        <ecNumber evidence="13 20">1.1.1.205</ecNumber>
    </recommendedName>
</protein>
<dbReference type="OrthoDB" id="9805398at2"/>
<dbReference type="GO" id="GO:0000166">
    <property type="term" value="F:nucleotide binding"/>
    <property type="evidence" value="ECO:0007669"/>
    <property type="project" value="UniProtKB-UniRule"/>
</dbReference>
<dbReference type="AlphaFoldDB" id="H0URL0"/>
<evidence type="ECO:0000256" key="7">
    <source>
        <dbReference type="ARBA" id="ARBA00022755"/>
    </source>
</evidence>
<feature type="binding site" evidence="13 15">
    <location>
        <position position="306"/>
    </location>
    <ligand>
        <name>IMP</name>
        <dbReference type="ChEBI" id="CHEBI:58053"/>
    </ligand>
</feature>
<feature type="binding site" description="in other chain" evidence="13 17">
    <location>
        <position position="305"/>
    </location>
    <ligand>
        <name>K(+)</name>
        <dbReference type="ChEBI" id="CHEBI:29103"/>
        <note>ligand shared between two tetrameric partners</note>
    </ligand>
</feature>
<dbReference type="Pfam" id="PF00478">
    <property type="entry name" value="IMPDH"/>
    <property type="match status" value="1"/>
</dbReference>
<dbReference type="InterPro" id="IPR005990">
    <property type="entry name" value="IMP_DH"/>
</dbReference>
<evidence type="ECO:0000313" key="23">
    <source>
        <dbReference type="Proteomes" id="UP000005730"/>
    </source>
</evidence>
<evidence type="ECO:0000256" key="3">
    <source>
        <dbReference type="ARBA" id="ARBA00011881"/>
    </source>
</evidence>
<comment type="subunit">
    <text evidence="3 13">Homotetramer.</text>
</comment>
<dbReference type="InterPro" id="IPR013785">
    <property type="entry name" value="Aldolase_TIM"/>
</dbReference>
<evidence type="ECO:0000256" key="9">
    <source>
        <dbReference type="ARBA" id="ARBA00023002"/>
    </source>
</evidence>
<evidence type="ECO:0000256" key="6">
    <source>
        <dbReference type="ARBA" id="ARBA00022749"/>
    </source>
</evidence>
<dbReference type="SMART" id="SM00116">
    <property type="entry name" value="CBS"/>
    <property type="match status" value="2"/>
</dbReference>
<dbReference type="UniPathway" id="UPA00601">
    <property type="reaction ID" value="UER00295"/>
</dbReference>
<keyword evidence="8 13" id="KW-0630">Potassium</keyword>
<comment type="catalytic activity">
    <reaction evidence="12 13 20">
        <text>IMP + NAD(+) + H2O = XMP + NADH + H(+)</text>
        <dbReference type="Rhea" id="RHEA:11708"/>
        <dbReference type="ChEBI" id="CHEBI:15377"/>
        <dbReference type="ChEBI" id="CHEBI:15378"/>
        <dbReference type="ChEBI" id="CHEBI:57464"/>
        <dbReference type="ChEBI" id="CHEBI:57540"/>
        <dbReference type="ChEBI" id="CHEBI:57945"/>
        <dbReference type="ChEBI" id="CHEBI:58053"/>
        <dbReference type="EC" id="1.1.1.205"/>
    </reaction>
</comment>
<dbReference type="GO" id="GO:0006183">
    <property type="term" value="P:GTP biosynthetic process"/>
    <property type="evidence" value="ECO:0007669"/>
    <property type="project" value="TreeGrafter"/>
</dbReference>
<evidence type="ECO:0000256" key="18">
    <source>
        <dbReference type="PROSITE-ProRule" id="PRU00703"/>
    </source>
</evidence>
<evidence type="ECO:0000256" key="19">
    <source>
        <dbReference type="RuleBase" id="RU003927"/>
    </source>
</evidence>
<dbReference type="PROSITE" id="PS00487">
    <property type="entry name" value="IMP_DH_GMP_RED"/>
    <property type="match status" value="1"/>
</dbReference>
<evidence type="ECO:0000256" key="20">
    <source>
        <dbReference type="RuleBase" id="RU003928"/>
    </source>
</evidence>
<feature type="binding site" evidence="13">
    <location>
        <position position="475"/>
    </location>
    <ligand>
        <name>K(+)</name>
        <dbReference type="ChEBI" id="CHEBI:29103"/>
        <note>ligand shared between two tetrameric partners</note>
    </ligand>
</feature>
<gene>
    <name evidence="13" type="primary">guaB</name>
    <name evidence="22" type="ORF">TheveDRAFT_0800</name>
</gene>
<evidence type="ECO:0000256" key="2">
    <source>
        <dbReference type="ARBA" id="ARBA00005502"/>
    </source>
</evidence>
<evidence type="ECO:0000256" key="4">
    <source>
        <dbReference type="ARBA" id="ARBA00022723"/>
    </source>
</evidence>
<dbReference type="eggNOG" id="COG0516">
    <property type="taxonomic scope" value="Bacteria"/>
</dbReference>
<dbReference type="HOGENOM" id="CLU_022552_1_1_0"/>
<dbReference type="RefSeq" id="WP_006583443.1">
    <property type="nucleotide sequence ID" value="NZ_CM001377.1"/>
</dbReference>
<comment type="pathway">
    <text evidence="13 20">Purine metabolism; XMP biosynthesis via de novo pathway; XMP from IMP: step 1/1.</text>
</comment>
<keyword evidence="5" id="KW-0677">Repeat</keyword>
<dbReference type="PIRSF" id="PIRSF000130">
    <property type="entry name" value="IMPDH"/>
    <property type="match status" value="1"/>
</dbReference>
<keyword evidence="4 13" id="KW-0479">Metal-binding</keyword>
<evidence type="ECO:0000313" key="22">
    <source>
        <dbReference type="EMBL" id="EHM09949.1"/>
    </source>
</evidence>
<dbReference type="GO" id="GO:0003938">
    <property type="term" value="F:IMP dehydrogenase activity"/>
    <property type="evidence" value="ECO:0007669"/>
    <property type="project" value="UniProtKB-UniRule"/>
</dbReference>
<feature type="binding site" evidence="13 15">
    <location>
        <begin position="388"/>
        <end position="392"/>
    </location>
    <ligand>
        <name>IMP</name>
        <dbReference type="ChEBI" id="CHEBI:58053"/>
    </ligand>
</feature>
<evidence type="ECO:0000256" key="13">
    <source>
        <dbReference type="HAMAP-Rule" id="MF_01964"/>
    </source>
</evidence>
<feature type="binding site" evidence="13">
    <location>
        <position position="473"/>
    </location>
    <ligand>
        <name>K(+)</name>
        <dbReference type="ChEBI" id="CHEBI:29103"/>
        <note>ligand shared between two tetrameric partners</note>
    </ligand>
</feature>
<comment type="similarity">
    <text evidence="2 13 19">Belongs to the IMPDH/GMPR family.</text>
</comment>
<dbReference type="SUPFAM" id="SSF51412">
    <property type="entry name" value="Inosine monophosphate dehydrogenase (IMPDH)"/>
    <property type="match status" value="1"/>
</dbReference>
<dbReference type="EMBL" id="CM001377">
    <property type="protein sequence ID" value="EHM09949.1"/>
    <property type="molecule type" value="Genomic_DNA"/>
</dbReference>
<dbReference type="EC" id="1.1.1.205" evidence="13 20"/>
<evidence type="ECO:0000259" key="21">
    <source>
        <dbReference type="PROSITE" id="PS51371"/>
    </source>
</evidence>
<evidence type="ECO:0000256" key="5">
    <source>
        <dbReference type="ARBA" id="ARBA00022737"/>
    </source>
</evidence>
<feature type="active site" description="Proton acceptor" evidence="13 14">
    <location>
        <position position="405"/>
    </location>
</feature>
<evidence type="ECO:0000256" key="14">
    <source>
        <dbReference type="PIRSR" id="PIRSR000130-1"/>
    </source>
</evidence>
<dbReference type="eggNOG" id="COG0517">
    <property type="taxonomic scope" value="Bacteria"/>
</dbReference>
<dbReference type="Pfam" id="PF00571">
    <property type="entry name" value="CBS"/>
    <property type="match status" value="2"/>
</dbReference>
<feature type="active site" description="Thioimidate intermediate" evidence="13 14">
    <location>
        <position position="308"/>
    </location>
</feature>
<dbReference type="GO" id="GO:0046872">
    <property type="term" value="F:metal ion binding"/>
    <property type="evidence" value="ECO:0007669"/>
    <property type="project" value="UniProtKB-UniRule"/>
</dbReference>
<dbReference type="HAMAP" id="MF_01964">
    <property type="entry name" value="IMPDH"/>
    <property type="match status" value="1"/>
</dbReference>
<comment type="function">
    <text evidence="13">Catalyzes the conversion of inosine 5'-phosphate (IMP) to xanthosine 5'-phosphate (XMP), the first committed and rate-limiting step in the de novo synthesis of guanine nucleotides, and therefore plays an important role in the regulation of cell growth.</text>
</comment>
<feature type="binding site" evidence="13">
    <location>
        <position position="251"/>
    </location>
    <ligand>
        <name>NAD(+)</name>
        <dbReference type="ChEBI" id="CHEBI:57540"/>
    </ligand>
</feature>
<comment type="caution">
    <text evidence="13">Lacks conserved residue(s) required for the propagation of feature annotation.</text>
</comment>
<dbReference type="STRING" id="926567.TheveDRAFT_0800"/>
<dbReference type="InterPro" id="IPR001093">
    <property type="entry name" value="IMP_DH_GMPRt"/>
</dbReference>
<keyword evidence="10 13" id="KW-0520">NAD</keyword>
<dbReference type="Proteomes" id="UP000005730">
    <property type="component" value="Chromosome"/>
</dbReference>
<evidence type="ECO:0000256" key="1">
    <source>
        <dbReference type="ARBA" id="ARBA00001958"/>
    </source>
</evidence>
<dbReference type="CDD" id="cd04601">
    <property type="entry name" value="CBS_pair_IMPDH"/>
    <property type="match status" value="1"/>
</dbReference>
<name>H0URL0_9BACT</name>
<reference evidence="22 23" key="1">
    <citation type="submission" date="2011-10" db="EMBL/GenBank/DDBJ databases">
        <title>The Noncontiguous Finished genome of Thermanaerovibrio velox DSM 12556.</title>
        <authorList>
            <consortium name="US DOE Joint Genome Institute (JGI-PGF)"/>
            <person name="Lucas S."/>
            <person name="Copeland A."/>
            <person name="Lapidus A."/>
            <person name="Glavina del Rio T."/>
            <person name="Dalin E."/>
            <person name="Tice H."/>
            <person name="Bruce D."/>
            <person name="Goodwin L."/>
            <person name="Pitluck S."/>
            <person name="Peters L."/>
            <person name="Mikhailova N."/>
            <person name="Teshima H."/>
            <person name="Kyrpides N."/>
            <person name="Mavromatis K."/>
            <person name="Ivanova N."/>
            <person name="Markowitz V."/>
            <person name="Cheng J.-F."/>
            <person name="Hugenholtz P."/>
            <person name="Woyke T."/>
            <person name="Wu D."/>
            <person name="Spring S."/>
            <person name="Brambilla E.-M."/>
            <person name="Klenk H.-P."/>
            <person name="Eisen J.A."/>
        </authorList>
    </citation>
    <scope>NUCLEOTIDE SEQUENCE [LARGE SCALE GENOMIC DNA]</scope>
    <source>
        <strain evidence="22 23">DSM 12556</strain>
    </source>
</reference>
<feature type="domain" description="CBS" evidence="21">
    <location>
        <begin position="97"/>
        <end position="153"/>
    </location>
</feature>
<evidence type="ECO:0000256" key="15">
    <source>
        <dbReference type="PIRSR" id="PIRSR000130-2"/>
    </source>
</evidence>
<dbReference type="PANTHER" id="PTHR11911">
    <property type="entry name" value="INOSINE-5-MONOPHOSPHATE DEHYDROGENASE RELATED"/>
    <property type="match status" value="1"/>
</dbReference>
<keyword evidence="7 13" id="KW-0658">Purine biosynthesis</keyword>
<accession>H0URL0</accession>
<keyword evidence="6 13" id="KW-0332">GMP biosynthesis</keyword>